<dbReference type="NCBIfam" id="TIGR01409">
    <property type="entry name" value="TAT_signal_seq"/>
    <property type="match status" value="1"/>
</dbReference>
<dbReference type="RefSeq" id="WP_013446623.1">
    <property type="nucleotide sequence ID" value="NC_014736.1"/>
</dbReference>
<feature type="compositionally biased region" description="Polar residues" evidence="1">
    <location>
        <begin position="102"/>
        <end position="111"/>
    </location>
</feature>
<name>E4NVU0_HALBP</name>
<accession>E4NVU0</accession>
<evidence type="ECO:0000313" key="2">
    <source>
        <dbReference type="EMBL" id="ADQ69160.1"/>
    </source>
</evidence>
<dbReference type="Proteomes" id="UP000006663">
    <property type="component" value="Plasmid pHBOR03"/>
</dbReference>
<proteinExistence type="predicted"/>
<evidence type="ECO:0008006" key="4">
    <source>
        <dbReference type="Google" id="ProtNLM"/>
    </source>
</evidence>
<sequence>MQDQSRRQFLKKASIATVGAATVGSVMTGPALAYNKDFRDEVGNLLSEGKVEKAKKKLNDEGIDFSVTEYNTLYSGDAEVVNDEGEIVADDEDEFNPEDFSGSDSGNSTADEGNGITPDTYKPPGDDSNTNCALLVSNVGGDEYDVYYSWSMDKRSYVDDTTNEYNGCGADGAGIFWPTEYFNTPSTGRDNFYDYDSDRISYDQWEPRGGISAKVDDPNRNVDAPDTYSDAFSTHVIAAKDGADTQNFIGQYEHTWVGALTPCVGVSVSISLGPLSLSTSGTPYTWKMPASETLP</sequence>
<keyword evidence="3" id="KW-1185">Reference proteome</keyword>
<gene>
    <name evidence="2" type="ordered locus">Hbor_38460</name>
</gene>
<evidence type="ECO:0000256" key="1">
    <source>
        <dbReference type="SAM" id="MobiDB-lite"/>
    </source>
</evidence>
<organism evidence="2 3">
    <name type="scientific">Halogeometricum borinquense (strain ATCC 700274 / DSM 11551 / JCM 10706 / KCTC 4070 / PR3)</name>
    <dbReference type="NCBI Taxonomy" id="469382"/>
    <lineage>
        <taxon>Archaea</taxon>
        <taxon>Methanobacteriati</taxon>
        <taxon>Methanobacteriota</taxon>
        <taxon>Stenosarchaea group</taxon>
        <taxon>Halobacteria</taxon>
        <taxon>Halobacteriales</taxon>
        <taxon>Haloferacaceae</taxon>
        <taxon>Halogeometricum</taxon>
    </lineage>
</organism>
<dbReference type="PROSITE" id="PS51318">
    <property type="entry name" value="TAT"/>
    <property type="match status" value="1"/>
</dbReference>
<dbReference type="GeneID" id="9989456"/>
<reference evidence="3" key="1">
    <citation type="journal article" date="2009" name="Stand. Genomic Sci.">
        <title>Complete genome sequence of Halogeometricum borinquense type strain (PR3).</title>
        <authorList>
            <person name="Malfatti S."/>
            <person name="Tindall B.J."/>
            <person name="Schneider S."/>
            <person name="Fahnrich R."/>
            <person name="Lapidus A."/>
            <person name="Labuttii K."/>
            <person name="Copeland A."/>
            <person name="Glavina Del Rio T."/>
            <person name="Nolan M."/>
            <person name="Chen F."/>
            <person name="Lucas S."/>
            <person name="Tice H."/>
            <person name="Cheng J.F."/>
            <person name="Bruce D."/>
            <person name="Goodwin L."/>
            <person name="Pitluck S."/>
            <person name="Anderson I."/>
            <person name="Pati A."/>
            <person name="Ivanova N."/>
            <person name="Mavromatis K."/>
            <person name="Chen A."/>
            <person name="Palaniappan K."/>
            <person name="D'haeseleer P."/>
            <person name="Goker M."/>
            <person name="Bristow J."/>
            <person name="Eisen J.A."/>
            <person name="Markowitz V."/>
            <person name="Hugenholtz P."/>
            <person name="Kyrpides N.C."/>
            <person name="Klenk H.P."/>
            <person name="Chain P."/>
        </authorList>
    </citation>
    <scope>NUCLEOTIDE SEQUENCE [LARGE SCALE GENOMIC DNA]</scope>
    <source>
        <strain evidence="3">ATCC 700274 / DSM 11551 / JCM 10706 / KCTC 4070 / PR3</strain>
        <plasmid evidence="3">pHBOR03</plasmid>
    </source>
</reference>
<feature type="region of interest" description="Disordered" evidence="1">
    <location>
        <begin position="92"/>
        <end position="129"/>
    </location>
</feature>
<dbReference type="InterPro" id="IPR006311">
    <property type="entry name" value="TAT_signal"/>
</dbReference>
<dbReference type="HOGENOM" id="CLU_941996_0_0_2"/>
<keyword evidence="2" id="KW-0614">Plasmid</keyword>
<dbReference type="InterPro" id="IPR019546">
    <property type="entry name" value="TAT_signal_bac_arc"/>
</dbReference>
<dbReference type="KEGG" id="hbo:Hbor_38460"/>
<evidence type="ECO:0000313" key="3">
    <source>
        <dbReference type="Proteomes" id="UP000006663"/>
    </source>
</evidence>
<dbReference type="AlphaFoldDB" id="E4NVU0"/>
<dbReference type="EMBL" id="CP001693">
    <property type="protein sequence ID" value="ADQ69160.1"/>
    <property type="molecule type" value="Genomic_DNA"/>
</dbReference>
<geneLocation type="plasmid" evidence="2 3">
    <name>pHBOR03</name>
</geneLocation>
<protein>
    <recommendedName>
        <fullName evidence="4">Twin-arginine translocation signal domain-containing protein</fullName>
    </recommendedName>
</protein>